<name>A0A178Y1U1_9HYPH</name>
<feature type="domain" description="Amidase" evidence="3">
    <location>
        <begin position="24"/>
        <end position="439"/>
    </location>
</feature>
<sequence>MTHNKTLASLAVFVQSGQLDPVALIDDTLTRIQSHADQSIFVGLTRGRAEREARAASERIRAGRSLGLLDGLPVAWKDLFDTAGSVTTAGSVVLKDSGPASADAAVVAALGSAGMVSVGRTNMSEFAFSGLGINPHYGTPRNPAATDQHRIPGGSSSGSAAAVAAGLVPLAIGTDTGGSVRIPAAMTGIVGYKATRGRYAMKGVFPLAQSLDSLGPLCHTVQDAVWADAAMHSLTAPVIRRAELADLSVVIPETIVFDEAETEVVAAFEAGIKRLEAAGARVRRQAFPSFAEIFDLIARHGALVNAEAYALHRERLGGPDAARMDPRVVVRTRLGEKITVSDYIAILDARDRLIHQTVESLKPGELIAHPTVPHVAPPVDPLLADDDLFFKTNARTLRNTSIGNFLDFCGVSIPCGKGAAGMPVGFLLSAPHHQDDRLLSAALALEALIRGEA</sequence>
<dbReference type="PANTHER" id="PTHR11895">
    <property type="entry name" value="TRANSAMIDASE"/>
    <property type="match status" value="1"/>
</dbReference>
<comment type="function">
    <text evidence="1">Hydrolyzes indole-3-acetamide (IAM) into indole-3-acetic acid (IAA).</text>
</comment>
<evidence type="ECO:0000256" key="2">
    <source>
        <dbReference type="ARBA" id="ARBA00021874"/>
    </source>
</evidence>
<dbReference type="SUPFAM" id="SSF75304">
    <property type="entry name" value="Amidase signature (AS) enzymes"/>
    <property type="match status" value="1"/>
</dbReference>
<dbReference type="Gene3D" id="3.90.1300.10">
    <property type="entry name" value="Amidase signature (AS) domain"/>
    <property type="match status" value="1"/>
</dbReference>
<dbReference type="GO" id="GO:0003824">
    <property type="term" value="F:catalytic activity"/>
    <property type="evidence" value="ECO:0007669"/>
    <property type="project" value="InterPro"/>
</dbReference>
<dbReference type="InterPro" id="IPR036928">
    <property type="entry name" value="AS_sf"/>
</dbReference>
<dbReference type="InterPro" id="IPR023631">
    <property type="entry name" value="Amidase_dom"/>
</dbReference>
<accession>A0A178Y1U1</accession>
<dbReference type="InterPro" id="IPR020556">
    <property type="entry name" value="Amidase_CS"/>
</dbReference>
<dbReference type="PANTHER" id="PTHR11895:SF176">
    <property type="entry name" value="AMIDASE AMID-RELATED"/>
    <property type="match status" value="1"/>
</dbReference>
<organism evidence="4 5">
    <name type="scientific">Sinorhizobium glycinis</name>
    <dbReference type="NCBI Taxonomy" id="1472378"/>
    <lineage>
        <taxon>Bacteria</taxon>
        <taxon>Pseudomonadati</taxon>
        <taxon>Pseudomonadota</taxon>
        <taxon>Alphaproteobacteria</taxon>
        <taxon>Hyphomicrobiales</taxon>
        <taxon>Rhizobiaceae</taxon>
        <taxon>Sinorhizobium/Ensifer group</taxon>
        <taxon>Sinorhizobium</taxon>
    </lineage>
</organism>
<dbReference type="STRING" id="1472378.AU381_06115"/>
<reference evidence="4 5" key="1">
    <citation type="journal article" date="2016" name="Int. J. Syst. Evol. Microbiol.">
        <title>Ensifer glycinis sp. nov., an novel rhizobial species associated with Glycine spp.</title>
        <authorList>
            <person name="Yan H."/>
            <person name="Yan J."/>
            <person name="Sui X.H."/>
            <person name="Wang E.T."/>
            <person name="Chen W.X."/>
            <person name="Zhang X.X."/>
            <person name="Chen W.F."/>
        </authorList>
    </citation>
    <scope>NUCLEOTIDE SEQUENCE [LARGE SCALE GENOMIC DNA]</scope>
    <source>
        <strain evidence="4 5">CCBAU 23380</strain>
    </source>
</reference>
<dbReference type="InterPro" id="IPR000120">
    <property type="entry name" value="Amidase"/>
</dbReference>
<dbReference type="AlphaFoldDB" id="A0A178Y1U1"/>
<protein>
    <recommendedName>
        <fullName evidence="2">Indoleacetamide hydrolase</fullName>
    </recommendedName>
</protein>
<dbReference type="PROSITE" id="PS00571">
    <property type="entry name" value="AMIDASES"/>
    <property type="match status" value="1"/>
</dbReference>
<gene>
    <name evidence="4" type="ORF">AU381_06115</name>
</gene>
<dbReference type="RefSeq" id="WP_064241725.1">
    <property type="nucleotide sequence ID" value="NZ_LPUX01000053.1"/>
</dbReference>
<evidence type="ECO:0000259" key="3">
    <source>
        <dbReference type="Pfam" id="PF01425"/>
    </source>
</evidence>
<keyword evidence="5" id="KW-1185">Reference proteome</keyword>
<dbReference type="NCBIfam" id="NF005460">
    <property type="entry name" value="PRK07056.1"/>
    <property type="match status" value="1"/>
</dbReference>
<evidence type="ECO:0000256" key="1">
    <source>
        <dbReference type="ARBA" id="ARBA00003871"/>
    </source>
</evidence>
<dbReference type="NCBIfam" id="NF004766">
    <property type="entry name" value="PRK06102.1"/>
    <property type="match status" value="1"/>
</dbReference>
<dbReference type="OrthoDB" id="9811471at2"/>
<proteinExistence type="predicted"/>
<comment type="caution">
    <text evidence="4">The sequence shown here is derived from an EMBL/GenBank/DDBJ whole genome shotgun (WGS) entry which is preliminary data.</text>
</comment>
<dbReference type="Pfam" id="PF01425">
    <property type="entry name" value="Amidase"/>
    <property type="match status" value="1"/>
</dbReference>
<evidence type="ECO:0000313" key="4">
    <source>
        <dbReference type="EMBL" id="OAP41437.1"/>
    </source>
</evidence>
<evidence type="ECO:0000313" key="5">
    <source>
        <dbReference type="Proteomes" id="UP000094025"/>
    </source>
</evidence>
<dbReference type="Proteomes" id="UP000094025">
    <property type="component" value="Unassembled WGS sequence"/>
</dbReference>
<dbReference type="EMBL" id="LPUX01000053">
    <property type="protein sequence ID" value="OAP41437.1"/>
    <property type="molecule type" value="Genomic_DNA"/>
</dbReference>